<evidence type="ECO:0000313" key="2">
    <source>
        <dbReference type="Proteomes" id="UP000315010"/>
    </source>
</evidence>
<proteinExistence type="predicted"/>
<comment type="caution">
    <text evidence="1">The sequence shown here is derived from an EMBL/GenBank/DDBJ whole genome shotgun (WGS) entry which is preliminary data.</text>
</comment>
<dbReference type="EMBL" id="SJPJ01000001">
    <property type="protein sequence ID" value="TWT80649.1"/>
    <property type="molecule type" value="Genomic_DNA"/>
</dbReference>
<dbReference type="SUPFAM" id="SSF52540">
    <property type="entry name" value="P-loop containing nucleoside triphosphate hydrolases"/>
    <property type="match status" value="1"/>
</dbReference>
<dbReference type="Proteomes" id="UP000315010">
    <property type="component" value="Unassembled WGS sequence"/>
</dbReference>
<organism evidence="1 2">
    <name type="scientific">Novipirellula herctigrandis</name>
    <dbReference type="NCBI Taxonomy" id="2527986"/>
    <lineage>
        <taxon>Bacteria</taxon>
        <taxon>Pseudomonadati</taxon>
        <taxon>Planctomycetota</taxon>
        <taxon>Planctomycetia</taxon>
        <taxon>Pirellulales</taxon>
        <taxon>Pirellulaceae</taxon>
        <taxon>Novipirellula</taxon>
    </lineage>
</organism>
<protein>
    <submittedName>
        <fullName evidence="1">NACHT domain protein</fullName>
    </submittedName>
</protein>
<keyword evidence="2" id="KW-1185">Reference proteome</keyword>
<evidence type="ECO:0000313" key="1">
    <source>
        <dbReference type="EMBL" id="TWT80649.1"/>
    </source>
</evidence>
<sequence length="533" mass="59185">MTERLFPILGTEDIPMLGRERLMDRIWGDISKTTPSNLSIVGPRYIGKTVLLKALVERANGDDSPFSLVLYWELGFHPPQSDEAFIADLCDQLHETLGVDPVKYSEHRSELAEDKTFLTLKEVMDLIQMEGDSILMVWDGFDKPLSQGQLTGTLFGNLRDLFNGKKHKIITAARAKQSELAADKQVEDSPFWNMFDVNPVRIGPFDSDDCQAALAKGGFQPQRGGEKELGNWTGGHPVLFLSLLNELHADSVTEFDNTHVSAAAKNVGQSLADFMAKLWSCCTADAKSTYLAIVESGEIETRKVSREVQDSLTGQAFAIGSGSKLKPSCTLMQQHIQSAKGQGGGIKRSFGSTNDYESNIRELLELRLSQIKRPINARLHRLVTQSISHLPSDPDDCLNNLTRIEELSLDTVWQVEGEPNSQLPADVISAWTLSPGDRDRTVKDRMDNNDWTIPTDRLQQILILERLTGSRKDFSPLSRCISKDTYVLLNAIHSFRNRTEHTDGQQMPVGVAASALLLCIELLGCLSHELSPP</sequence>
<reference evidence="1 2" key="1">
    <citation type="submission" date="2019-02" db="EMBL/GenBank/DDBJ databases">
        <title>Deep-cultivation of Planctomycetes and their phenomic and genomic characterization uncovers novel biology.</title>
        <authorList>
            <person name="Wiegand S."/>
            <person name="Jogler M."/>
            <person name="Boedeker C."/>
            <person name="Pinto D."/>
            <person name="Vollmers J."/>
            <person name="Rivas-Marin E."/>
            <person name="Kohn T."/>
            <person name="Peeters S.H."/>
            <person name="Heuer A."/>
            <person name="Rast P."/>
            <person name="Oberbeckmann S."/>
            <person name="Bunk B."/>
            <person name="Jeske O."/>
            <person name="Meyerdierks A."/>
            <person name="Storesund J.E."/>
            <person name="Kallscheuer N."/>
            <person name="Luecker S."/>
            <person name="Lage O.M."/>
            <person name="Pohl T."/>
            <person name="Merkel B.J."/>
            <person name="Hornburger P."/>
            <person name="Mueller R.-W."/>
            <person name="Bruemmer F."/>
            <person name="Labrenz M."/>
            <person name="Spormann A.M."/>
            <person name="Op Den Camp H."/>
            <person name="Overmann J."/>
            <person name="Amann R."/>
            <person name="Jetten M.S.M."/>
            <person name="Mascher T."/>
            <person name="Medema M.H."/>
            <person name="Devos D.P."/>
            <person name="Kaster A.-K."/>
            <person name="Ovreas L."/>
            <person name="Rohde M."/>
            <person name="Galperin M.Y."/>
            <person name="Jogler C."/>
        </authorList>
    </citation>
    <scope>NUCLEOTIDE SEQUENCE [LARGE SCALE GENOMIC DNA]</scope>
    <source>
        <strain evidence="1 2">CA13</strain>
    </source>
</reference>
<dbReference type="AlphaFoldDB" id="A0A5C5Z003"/>
<accession>A0A5C5Z003</accession>
<dbReference type="InterPro" id="IPR027417">
    <property type="entry name" value="P-loop_NTPase"/>
</dbReference>
<name>A0A5C5Z003_9BACT</name>
<dbReference type="Gene3D" id="3.40.50.300">
    <property type="entry name" value="P-loop containing nucleotide triphosphate hydrolases"/>
    <property type="match status" value="1"/>
</dbReference>
<gene>
    <name evidence="1" type="ORF">CA13_20940</name>
</gene>
<dbReference type="RefSeq" id="WP_419194123.1">
    <property type="nucleotide sequence ID" value="NZ_SJPJ01000001.1"/>
</dbReference>